<gene>
    <name evidence="7" type="ordered locus">Curi_c11410</name>
</gene>
<dbReference type="AlphaFoldDB" id="K0AZL0"/>
<dbReference type="eggNOG" id="COG1464">
    <property type="taxonomic scope" value="Bacteria"/>
</dbReference>
<name>K0AZL0_GOTA9</name>
<protein>
    <submittedName>
        <fullName evidence="7">NLPA lipoprotein</fullName>
    </submittedName>
</protein>
<dbReference type="HOGENOM" id="CLU_067080_0_1_9"/>
<evidence type="ECO:0000313" key="7">
    <source>
        <dbReference type="EMBL" id="AFS78155.1"/>
    </source>
</evidence>
<comment type="subcellular location">
    <subcellularLocation>
        <location evidence="1">Membrane</location>
        <topology evidence="1">Lipid-anchor</topology>
    </subcellularLocation>
</comment>
<evidence type="ECO:0000256" key="1">
    <source>
        <dbReference type="ARBA" id="ARBA00004635"/>
    </source>
</evidence>
<dbReference type="PANTHER" id="PTHR30429">
    <property type="entry name" value="D-METHIONINE-BINDING LIPOPROTEIN METQ"/>
    <property type="match status" value="1"/>
</dbReference>
<dbReference type="Proteomes" id="UP000006094">
    <property type="component" value="Chromosome"/>
</dbReference>
<dbReference type="PANTHER" id="PTHR30429:SF1">
    <property type="entry name" value="D-METHIONINE-BINDING LIPOPROTEIN METQ-RELATED"/>
    <property type="match status" value="1"/>
</dbReference>
<accession>K0AZL0</accession>
<evidence type="ECO:0000256" key="3">
    <source>
        <dbReference type="ARBA" id="ARBA00022729"/>
    </source>
</evidence>
<dbReference type="SUPFAM" id="SSF53850">
    <property type="entry name" value="Periplasmic binding protein-like II"/>
    <property type="match status" value="1"/>
</dbReference>
<dbReference type="GO" id="GO:0016020">
    <property type="term" value="C:membrane"/>
    <property type="evidence" value="ECO:0007669"/>
    <property type="project" value="UniProtKB-SubCell"/>
</dbReference>
<evidence type="ECO:0000256" key="2">
    <source>
        <dbReference type="ARBA" id="ARBA00008973"/>
    </source>
</evidence>
<dbReference type="STRING" id="1128398.Curi_c11410"/>
<dbReference type="Pfam" id="PF03180">
    <property type="entry name" value="Lipoprotein_9"/>
    <property type="match status" value="1"/>
</dbReference>
<dbReference type="EMBL" id="CP003326">
    <property type="protein sequence ID" value="AFS78155.1"/>
    <property type="molecule type" value="Genomic_DNA"/>
</dbReference>
<sequence>MKKKFIKPIYFILITIVSLFLMSCSKESDISKENGKASESQSKHIKIGCVPTTEAATKLVKEAIEKGGNTAELVMFDGNNIPATALKEGQIDALFANHLPWIETFNKENDADLRMVEPYYYFSPYRIFSTKYKSIAEIPNDAMIIIPNDPANQDRSLRMLVETNLIKLGEKKGNFFTRLDITENPKNLKFTEVEITNTASSIRDVDAVFSMAFIAQQTGNIDPNIFLYEDPLSSNYPMGLVVKEKDVDAKWAVDAMKLLKTDEYKKKFNNQFKGAFTLIE</sequence>
<dbReference type="PATRIC" id="fig|1128398.3.peg.1150"/>
<comment type="similarity">
    <text evidence="2">Belongs to the NlpA lipoprotein family.</text>
</comment>
<organism evidence="7 8">
    <name type="scientific">Gottschalkia acidurici (strain ATCC 7906 / DSM 604 / BCRC 14475 / CIP 104303 / KCTC 5404 / NCIMB 10678 / 9a)</name>
    <name type="common">Clostridium acidurici</name>
    <dbReference type="NCBI Taxonomy" id="1128398"/>
    <lineage>
        <taxon>Bacteria</taxon>
        <taxon>Bacillati</taxon>
        <taxon>Bacillota</taxon>
        <taxon>Tissierellia</taxon>
        <taxon>Tissierellales</taxon>
        <taxon>Gottschalkiaceae</taxon>
        <taxon>Gottschalkia</taxon>
    </lineage>
</organism>
<dbReference type="InterPro" id="IPR004872">
    <property type="entry name" value="Lipoprotein_NlpA"/>
</dbReference>
<proteinExistence type="inferred from homology"/>
<keyword evidence="4" id="KW-0472">Membrane</keyword>
<keyword evidence="3" id="KW-0732">Signal</keyword>
<evidence type="ECO:0000256" key="6">
    <source>
        <dbReference type="ARBA" id="ARBA00023288"/>
    </source>
</evidence>
<dbReference type="OrthoDB" id="9812878at2"/>
<evidence type="ECO:0000256" key="5">
    <source>
        <dbReference type="ARBA" id="ARBA00023139"/>
    </source>
</evidence>
<evidence type="ECO:0000313" key="8">
    <source>
        <dbReference type="Proteomes" id="UP000006094"/>
    </source>
</evidence>
<keyword evidence="8" id="KW-1185">Reference proteome</keyword>
<dbReference type="KEGG" id="cad:Curi_c11410"/>
<dbReference type="RefSeq" id="WP_014967292.1">
    <property type="nucleotide sequence ID" value="NC_018664.1"/>
</dbReference>
<keyword evidence="6 7" id="KW-0449">Lipoprotein</keyword>
<evidence type="ECO:0000256" key="4">
    <source>
        <dbReference type="ARBA" id="ARBA00023136"/>
    </source>
</evidence>
<dbReference type="PROSITE" id="PS51257">
    <property type="entry name" value="PROKAR_LIPOPROTEIN"/>
    <property type="match status" value="1"/>
</dbReference>
<dbReference type="Gene3D" id="3.40.190.10">
    <property type="entry name" value="Periplasmic binding protein-like II"/>
    <property type="match status" value="2"/>
</dbReference>
<reference evidence="7 8" key="1">
    <citation type="journal article" date="2012" name="PLoS ONE">
        <title>The purine-utilizing bacterium Clostridium acidurici 9a: a genome-guided metabolic reconsideration.</title>
        <authorList>
            <person name="Hartwich K."/>
            <person name="Poehlein A."/>
            <person name="Daniel R."/>
        </authorList>
    </citation>
    <scope>NUCLEOTIDE SEQUENCE [LARGE SCALE GENOMIC DNA]</scope>
    <source>
        <strain evidence="8">ATCC 7906 / DSM 604 / BCRC 14475 / CIP 104303 / KCTC 5404 / NCIMB 10678 / 9a</strain>
    </source>
</reference>
<keyword evidence="5" id="KW-0564">Palmitate</keyword>